<protein>
    <recommendedName>
        <fullName evidence="4">Caleosin</fullName>
    </recommendedName>
</protein>
<proteinExistence type="inferred from homology"/>
<evidence type="ECO:0000256" key="1">
    <source>
        <dbReference type="ARBA" id="ARBA00006765"/>
    </source>
</evidence>
<accession>A0ABD1XRY0</accession>
<dbReference type="Pfam" id="PF05042">
    <property type="entry name" value="Caleosin"/>
    <property type="match status" value="1"/>
</dbReference>
<name>A0ABD1XRY0_9MARC</name>
<evidence type="ECO:0000313" key="3">
    <source>
        <dbReference type="Proteomes" id="UP001605036"/>
    </source>
</evidence>
<dbReference type="EMBL" id="JBHFFA010000007">
    <property type="protein sequence ID" value="KAL2611691.1"/>
    <property type="molecule type" value="Genomic_DNA"/>
</dbReference>
<evidence type="ECO:0000313" key="2">
    <source>
        <dbReference type="EMBL" id="KAL2611691.1"/>
    </source>
</evidence>
<comment type="caution">
    <text evidence="2">The sequence shown here is derived from an EMBL/GenBank/DDBJ whole genome shotgun (WGS) entry which is preliminary data.</text>
</comment>
<keyword evidence="3" id="KW-1185">Reference proteome</keyword>
<comment type="similarity">
    <text evidence="1">Belongs to the caleosin family.</text>
</comment>
<gene>
    <name evidence="2" type="ORF">R1flu_023383</name>
</gene>
<dbReference type="PANTHER" id="PTHR31495">
    <property type="entry name" value="PEROXYGENASE 3-RELATED"/>
    <property type="match status" value="1"/>
</dbReference>
<reference evidence="2 3" key="1">
    <citation type="submission" date="2024-09" db="EMBL/GenBank/DDBJ databases">
        <title>Chromosome-scale assembly of Riccia fluitans.</title>
        <authorList>
            <person name="Paukszto L."/>
            <person name="Sawicki J."/>
            <person name="Karawczyk K."/>
            <person name="Piernik-Szablinska J."/>
            <person name="Szczecinska M."/>
            <person name="Mazdziarz M."/>
        </authorList>
    </citation>
    <scope>NUCLEOTIDE SEQUENCE [LARGE SCALE GENOMIC DNA]</scope>
    <source>
        <strain evidence="2">Rf_01</strain>
        <tissue evidence="2">Aerial parts of the thallus</tissue>
    </source>
</reference>
<dbReference type="InterPro" id="IPR007736">
    <property type="entry name" value="Caleosin-related"/>
</dbReference>
<organism evidence="2 3">
    <name type="scientific">Riccia fluitans</name>
    <dbReference type="NCBI Taxonomy" id="41844"/>
    <lineage>
        <taxon>Eukaryota</taxon>
        <taxon>Viridiplantae</taxon>
        <taxon>Streptophyta</taxon>
        <taxon>Embryophyta</taxon>
        <taxon>Marchantiophyta</taxon>
        <taxon>Marchantiopsida</taxon>
        <taxon>Marchantiidae</taxon>
        <taxon>Marchantiales</taxon>
        <taxon>Ricciaceae</taxon>
        <taxon>Riccia</taxon>
    </lineage>
</organism>
<dbReference type="PANTHER" id="PTHR31495:SF20">
    <property type="entry name" value="CALEOSIN-RELATED FAMILY PROTEIN"/>
    <property type="match status" value="1"/>
</dbReference>
<evidence type="ECO:0008006" key="4">
    <source>
        <dbReference type="Google" id="ProtNLM"/>
    </source>
</evidence>
<dbReference type="AlphaFoldDB" id="A0ABD1XRY0"/>
<sequence length="240" mass="27114">MEARNGENDAVETVTARAPVTIERPVPTELKFDRPYMARALEAVDSEHPSGTVGYDNKGYSVLQQHVAFFDRNGDGVVYPSETYAGFRVLGFNPVTSFISAFAINAALSYTTLKGWFPNPLLPVYIDRIHKSKHGSDTGVYDTEGRFVPAKFEEIWTKYAKTRPDKMNKDDLSEMQKSLRVAFDPFGWLANKVEWNIAFTLGKDEEGFISKEVVRGIYDGSYFESVEKSRTNKKNKTLPE</sequence>
<dbReference type="Proteomes" id="UP001605036">
    <property type="component" value="Unassembled WGS sequence"/>
</dbReference>